<dbReference type="AlphaFoldDB" id="A0A853CP10"/>
<evidence type="ECO:0000313" key="2">
    <source>
        <dbReference type="EMBL" id="NYJ08921.1"/>
    </source>
</evidence>
<proteinExistence type="predicted"/>
<feature type="compositionally biased region" description="Polar residues" evidence="1">
    <location>
        <begin position="13"/>
        <end position="23"/>
    </location>
</feature>
<sequence length="55" mass="5816">MMVAQMPSEGAGQVSQGTESVGSAQDFPRRESADRGAGGATRRQVLLDACRAHQR</sequence>
<name>A0A853CP10_9ACTN</name>
<feature type="region of interest" description="Disordered" evidence="1">
    <location>
        <begin position="1"/>
        <end position="55"/>
    </location>
</feature>
<keyword evidence="3" id="KW-1185">Reference proteome</keyword>
<organism evidence="2 3">
    <name type="scientific">Petropleomorpha daqingensis</name>
    <dbReference type="NCBI Taxonomy" id="2026353"/>
    <lineage>
        <taxon>Bacteria</taxon>
        <taxon>Bacillati</taxon>
        <taxon>Actinomycetota</taxon>
        <taxon>Actinomycetes</taxon>
        <taxon>Geodermatophilales</taxon>
        <taxon>Geodermatophilaceae</taxon>
        <taxon>Petropleomorpha</taxon>
    </lineage>
</organism>
<dbReference type="Proteomes" id="UP000541969">
    <property type="component" value="Unassembled WGS sequence"/>
</dbReference>
<reference evidence="2 3" key="1">
    <citation type="submission" date="2020-07" db="EMBL/GenBank/DDBJ databases">
        <title>Sequencing the genomes of 1000 actinobacteria strains.</title>
        <authorList>
            <person name="Klenk H.-P."/>
        </authorList>
    </citation>
    <scope>NUCLEOTIDE SEQUENCE [LARGE SCALE GENOMIC DNA]</scope>
    <source>
        <strain evidence="2 3">DSM 104001</strain>
    </source>
</reference>
<gene>
    <name evidence="2" type="ORF">GGQ55_005199</name>
</gene>
<comment type="caution">
    <text evidence="2">The sequence shown here is derived from an EMBL/GenBank/DDBJ whole genome shotgun (WGS) entry which is preliminary data.</text>
</comment>
<accession>A0A853CP10</accession>
<protein>
    <submittedName>
        <fullName evidence="2">Uncharacterized protein</fullName>
    </submittedName>
</protein>
<evidence type="ECO:0000256" key="1">
    <source>
        <dbReference type="SAM" id="MobiDB-lite"/>
    </source>
</evidence>
<evidence type="ECO:0000313" key="3">
    <source>
        <dbReference type="Proteomes" id="UP000541969"/>
    </source>
</evidence>
<dbReference type="EMBL" id="JACBZT010000001">
    <property type="protein sequence ID" value="NYJ08921.1"/>
    <property type="molecule type" value="Genomic_DNA"/>
</dbReference>